<feature type="chain" id="PRO_5045848958" description="Outer membrane protein assembly factor BamE" evidence="5">
    <location>
        <begin position="25"/>
        <end position="112"/>
    </location>
</feature>
<protein>
    <recommendedName>
        <fullName evidence="4">Outer membrane protein assembly factor BamE</fullName>
    </recommendedName>
</protein>
<comment type="subcellular location">
    <subcellularLocation>
        <location evidence="4">Cell outer membrane</location>
        <topology evidence="4">Lipid-anchor</topology>
    </subcellularLocation>
</comment>
<evidence type="ECO:0000256" key="4">
    <source>
        <dbReference type="HAMAP-Rule" id="MF_00925"/>
    </source>
</evidence>
<keyword evidence="4" id="KW-0564">Palmitate</keyword>
<dbReference type="InterPro" id="IPR026592">
    <property type="entry name" value="BamE"/>
</dbReference>
<keyword evidence="4" id="KW-0449">Lipoprotein</keyword>
<dbReference type="Pfam" id="PF04355">
    <property type="entry name" value="BamE"/>
    <property type="match status" value="1"/>
</dbReference>
<dbReference type="InterPro" id="IPR037873">
    <property type="entry name" value="BamE-like"/>
</dbReference>
<feature type="domain" description="Outer membrane protein assembly factor BamE" evidence="6">
    <location>
        <begin position="30"/>
        <end position="98"/>
    </location>
</feature>
<evidence type="ECO:0000256" key="2">
    <source>
        <dbReference type="ARBA" id="ARBA00023136"/>
    </source>
</evidence>
<organism evidence="7 8">
    <name type="scientific">Pseudaeromonas sharmana</name>
    <dbReference type="NCBI Taxonomy" id="328412"/>
    <lineage>
        <taxon>Bacteria</taxon>
        <taxon>Pseudomonadati</taxon>
        <taxon>Pseudomonadota</taxon>
        <taxon>Gammaproteobacteria</taxon>
        <taxon>Aeromonadales</taxon>
        <taxon>Aeromonadaceae</taxon>
        <taxon>Pseudaeromonas</taxon>
    </lineage>
</organism>
<dbReference type="PROSITE" id="PS51257">
    <property type="entry name" value="PROKAR_LIPOPROTEIN"/>
    <property type="match status" value="1"/>
</dbReference>
<dbReference type="HAMAP" id="MF_00925">
    <property type="entry name" value="OM_assembly_BamE"/>
    <property type="match status" value="1"/>
</dbReference>
<dbReference type="EMBL" id="JBHSAF010000014">
    <property type="protein sequence ID" value="MFC3914659.1"/>
    <property type="molecule type" value="Genomic_DNA"/>
</dbReference>
<name>A0ABV8CS12_9GAMM</name>
<evidence type="ECO:0000256" key="3">
    <source>
        <dbReference type="ARBA" id="ARBA00023237"/>
    </source>
</evidence>
<feature type="signal peptide" evidence="5">
    <location>
        <begin position="1"/>
        <end position="24"/>
    </location>
</feature>
<evidence type="ECO:0000313" key="8">
    <source>
        <dbReference type="Proteomes" id="UP001595692"/>
    </source>
</evidence>
<gene>
    <name evidence="4" type="primary">bamE</name>
    <name evidence="7" type="ORF">ACFOSS_14490</name>
</gene>
<keyword evidence="8" id="KW-1185">Reference proteome</keyword>
<proteinExistence type="inferred from homology"/>
<evidence type="ECO:0000256" key="5">
    <source>
        <dbReference type="SAM" id="SignalP"/>
    </source>
</evidence>
<keyword evidence="3 4" id="KW-0998">Cell outer membrane</keyword>
<accession>A0ABV8CS12</accession>
<dbReference type="RefSeq" id="WP_377153790.1">
    <property type="nucleotide sequence ID" value="NZ_JBHSAF010000014.1"/>
</dbReference>
<reference evidence="8" key="1">
    <citation type="journal article" date="2019" name="Int. J. Syst. Evol. Microbiol.">
        <title>The Global Catalogue of Microorganisms (GCM) 10K type strain sequencing project: providing services to taxonomists for standard genome sequencing and annotation.</title>
        <authorList>
            <consortium name="The Broad Institute Genomics Platform"/>
            <consortium name="The Broad Institute Genome Sequencing Center for Infectious Disease"/>
            <person name="Wu L."/>
            <person name="Ma J."/>
        </authorList>
    </citation>
    <scope>NUCLEOTIDE SEQUENCE [LARGE SCALE GENOMIC DNA]</scope>
    <source>
        <strain evidence="8">CCUG 54939</strain>
    </source>
</reference>
<evidence type="ECO:0000313" key="7">
    <source>
        <dbReference type="EMBL" id="MFC3914659.1"/>
    </source>
</evidence>
<keyword evidence="1 4" id="KW-0732">Signal</keyword>
<evidence type="ECO:0000256" key="1">
    <source>
        <dbReference type="ARBA" id="ARBA00022729"/>
    </source>
</evidence>
<evidence type="ECO:0000259" key="6">
    <source>
        <dbReference type="Pfam" id="PF04355"/>
    </source>
</evidence>
<dbReference type="InterPro" id="IPR007450">
    <property type="entry name" value="BamE_dom"/>
</dbReference>
<comment type="similarity">
    <text evidence="4">Belongs to the BamE family.</text>
</comment>
<dbReference type="Gene3D" id="3.30.1450.10">
    <property type="match status" value="1"/>
</dbReference>
<comment type="caution">
    <text evidence="7">The sequence shown here is derived from an EMBL/GenBank/DDBJ whole genome shotgun (WGS) entry which is preliminary data.</text>
</comment>
<keyword evidence="2 4" id="KW-0472">Membrane</keyword>
<dbReference type="PANTHER" id="PTHR37482:SF1">
    <property type="entry name" value="OUTER MEMBRANE PROTEIN ASSEMBLY FACTOR BAME"/>
    <property type="match status" value="1"/>
</dbReference>
<dbReference type="PANTHER" id="PTHR37482">
    <property type="entry name" value="OUTER MEMBRANE PROTEIN ASSEMBLY FACTOR BAME"/>
    <property type="match status" value="1"/>
</dbReference>
<comment type="function">
    <text evidence="4">Part of the outer membrane protein assembly complex, which is involved in assembly and insertion of beta-barrel proteins into the outer membrane.</text>
</comment>
<dbReference type="Proteomes" id="UP001595692">
    <property type="component" value="Unassembled WGS sequence"/>
</dbReference>
<comment type="subunit">
    <text evidence="4">Part of the Bam complex.</text>
</comment>
<sequence>MRIKFLLVSTLSAALLMTSGCVYRIDVPQGNFVEQKQIEQLRAGMTREQVAYVLGSPMVQDAFDNSTWHYVYYLREGWNEPKRKTLTVHFAGDKLSSVNGDFPAPKSFNMPL</sequence>